<dbReference type="Proteomes" id="UP000309038">
    <property type="component" value="Unassembled WGS sequence"/>
</dbReference>
<feature type="non-terminal residue" evidence="1">
    <location>
        <position position="1"/>
    </location>
</feature>
<gene>
    <name evidence="1" type="ORF">EW026_g8458</name>
</gene>
<evidence type="ECO:0000313" key="2">
    <source>
        <dbReference type="Proteomes" id="UP000309038"/>
    </source>
</evidence>
<reference evidence="1 2" key="1">
    <citation type="submission" date="2019-02" db="EMBL/GenBank/DDBJ databases">
        <title>Genome sequencing of the rare red list fungi Phlebia centrifuga.</title>
        <authorList>
            <person name="Buettner E."/>
            <person name="Kellner H."/>
        </authorList>
    </citation>
    <scope>NUCLEOTIDE SEQUENCE [LARGE SCALE GENOMIC DNA]</scope>
    <source>
        <strain evidence="1 2">DSM 108282</strain>
    </source>
</reference>
<comment type="caution">
    <text evidence="1">The sequence shown here is derived from an EMBL/GenBank/DDBJ whole genome shotgun (WGS) entry which is preliminary data.</text>
</comment>
<accession>A0A4S4K410</accession>
<organism evidence="1 2">
    <name type="scientific">Hermanssonia centrifuga</name>
    <dbReference type="NCBI Taxonomy" id="98765"/>
    <lineage>
        <taxon>Eukaryota</taxon>
        <taxon>Fungi</taxon>
        <taxon>Dikarya</taxon>
        <taxon>Basidiomycota</taxon>
        <taxon>Agaricomycotina</taxon>
        <taxon>Agaricomycetes</taxon>
        <taxon>Polyporales</taxon>
        <taxon>Meruliaceae</taxon>
        <taxon>Hermanssonia</taxon>
    </lineage>
</organism>
<dbReference type="AlphaFoldDB" id="A0A4S4K410"/>
<keyword evidence="2" id="KW-1185">Reference proteome</keyword>
<name>A0A4S4K410_9APHY</name>
<protein>
    <submittedName>
        <fullName evidence="1">Uncharacterized protein</fullName>
    </submittedName>
</protein>
<dbReference type="EMBL" id="SGPJ01001255">
    <property type="protein sequence ID" value="THG92453.1"/>
    <property type="molecule type" value="Genomic_DNA"/>
</dbReference>
<evidence type="ECO:0000313" key="1">
    <source>
        <dbReference type="EMBL" id="THG92453.1"/>
    </source>
</evidence>
<sequence length="295" mass="32836">TPGTQKKARWALGLKLHQTNRVKKLQQISLLTTVKEDLVETQPMESEPGLAGVTVMLIDEGITEASTTGVRGQEWINKVKNTLTYLKDHHLTWGNIIEYILDPQHGKGQERWEGFFHSPHRVQQILNWWSSSRNSKTGRRTLQEWAVSYVAGAVGKEGHAATKNGLLQSGKMTVDELFAMGFDIKRLYGQLDAICPTITRVLHAFSTTAKQRQNNKEGPIQRKVRRVGAALLLLLGERSQANSYVKHVIGLYLSYPTLAGSRKAAYIPALPHTPSLNILASSLAFLWPAAQPQNA</sequence>
<proteinExistence type="predicted"/>